<keyword evidence="4" id="KW-1185">Reference proteome</keyword>
<dbReference type="AlphaFoldDB" id="A0A1I0M054"/>
<dbReference type="RefSeq" id="WP_160290101.1">
    <property type="nucleotide sequence ID" value="NZ_FOIS01000001.1"/>
</dbReference>
<dbReference type="GO" id="GO:0016757">
    <property type="term" value="F:glycosyltransferase activity"/>
    <property type="evidence" value="ECO:0007669"/>
    <property type="project" value="InterPro"/>
</dbReference>
<evidence type="ECO:0000313" key="4">
    <source>
        <dbReference type="Proteomes" id="UP000183275"/>
    </source>
</evidence>
<evidence type="ECO:0000259" key="2">
    <source>
        <dbReference type="Pfam" id="PF00534"/>
    </source>
</evidence>
<feature type="domain" description="Glycosyl transferase family 1" evidence="2">
    <location>
        <begin position="208"/>
        <end position="362"/>
    </location>
</feature>
<dbReference type="PANTHER" id="PTHR46401:SF2">
    <property type="entry name" value="GLYCOSYLTRANSFERASE WBBK-RELATED"/>
    <property type="match status" value="1"/>
</dbReference>
<dbReference type="SUPFAM" id="SSF53756">
    <property type="entry name" value="UDP-Glycosyltransferase/glycogen phosphorylase"/>
    <property type="match status" value="1"/>
</dbReference>
<accession>A0A1I0M054</accession>
<dbReference type="STRING" id="1202768.SAMN05216285_0255"/>
<reference evidence="4" key="1">
    <citation type="submission" date="2016-10" db="EMBL/GenBank/DDBJ databases">
        <authorList>
            <person name="Varghese N."/>
        </authorList>
    </citation>
    <scope>NUCLEOTIDE SEQUENCE [LARGE SCALE GENOMIC DNA]</scope>
    <source>
        <strain evidence="4">CGMCC 1.12284</strain>
    </source>
</reference>
<dbReference type="Gene3D" id="3.40.50.2000">
    <property type="entry name" value="Glycogen Phosphorylase B"/>
    <property type="match status" value="2"/>
</dbReference>
<organism evidence="3 4">
    <name type="scientific">Natrinema salifodinae</name>
    <dbReference type="NCBI Taxonomy" id="1202768"/>
    <lineage>
        <taxon>Archaea</taxon>
        <taxon>Methanobacteriati</taxon>
        <taxon>Methanobacteriota</taxon>
        <taxon>Stenosarchaea group</taxon>
        <taxon>Halobacteria</taxon>
        <taxon>Halobacteriales</taxon>
        <taxon>Natrialbaceae</taxon>
        <taxon>Natrinema</taxon>
    </lineage>
</organism>
<gene>
    <name evidence="3" type="ORF">SAMN05216285_0255</name>
</gene>
<protein>
    <submittedName>
        <fullName evidence="3">Glycosyltransferase involved in cell wall bisynthesis</fullName>
    </submittedName>
</protein>
<dbReference type="PANTHER" id="PTHR46401">
    <property type="entry name" value="GLYCOSYLTRANSFERASE WBBK-RELATED"/>
    <property type="match status" value="1"/>
</dbReference>
<evidence type="ECO:0000256" key="1">
    <source>
        <dbReference type="ARBA" id="ARBA00022679"/>
    </source>
</evidence>
<dbReference type="CDD" id="cd03801">
    <property type="entry name" value="GT4_PimA-like"/>
    <property type="match status" value="1"/>
</dbReference>
<dbReference type="Proteomes" id="UP000183275">
    <property type="component" value="Unassembled WGS sequence"/>
</dbReference>
<dbReference type="Pfam" id="PF00534">
    <property type="entry name" value="Glycos_transf_1"/>
    <property type="match status" value="1"/>
</dbReference>
<sequence>METISVVGYSDVGSQTGQDLTELSIGLKHRNLLNHIYCRGVEKRVVPNDFITTPIPLGRTIPRAMTGINQFLMEDFNNRYYSERIFDFFASKSISNSGIHLHHTPGYIRTLREGNKNGNKTVVKATTEYTDSFYQRVLNESEKIEISSPKFPTENKRSKFRKKTLQECDQILAISTFVKNSLLSSGIQPSKISVTPLGVKPERYPTGSEKNHDHFTVLYVGSVTVAKGIPHLLKAWRLNEWGDDNHIRLLLCGRVSSTMRKILSQYDFDNVQTPGFVDPREYYQNASVFVFPSISDGFGKAPLEAMAAEVPVITTDHTGMPDIMKDGKEGFIVPAADAQALADRLRHLRENPEVCRSMRDHALKTAQEQTWDQHAEAVAEALDLVEIN</sequence>
<proteinExistence type="predicted"/>
<name>A0A1I0M054_9EURY</name>
<evidence type="ECO:0000313" key="3">
    <source>
        <dbReference type="EMBL" id="SEV81715.1"/>
    </source>
</evidence>
<dbReference type="EMBL" id="FOIS01000001">
    <property type="protein sequence ID" value="SEV81715.1"/>
    <property type="molecule type" value="Genomic_DNA"/>
</dbReference>
<dbReference type="InterPro" id="IPR001296">
    <property type="entry name" value="Glyco_trans_1"/>
</dbReference>
<keyword evidence="1 3" id="KW-0808">Transferase</keyword>
<dbReference type="OrthoDB" id="132546at2157"/>